<dbReference type="InterPro" id="IPR051785">
    <property type="entry name" value="MMCE/EMCE_epimerase"/>
</dbReference>
<dbReference type="GO" id="GO:0046491">
    <property type="term" value="P:L-methylmalonyl-CoA metabolic process"/>
    <property type="evidence" value="ECO:0007669"/>
    <property type="project" value="TreeGrafter"/>
</dbReference>
<dbReference type="AlphaFoldDB" id="A0A0F9R5S6"/>
<gene>
    <name evidence="3" type="ORF">LCGC14_0933320</name>
</gene>
<organism evidence="3">
    <name type="scientific">marine sediment metagenome</name>
    <dbReference type="NCBI Taxonomy" id="412755"/>
    <lineage>
        <taxon>unclassified sequences</taxon>
        <taxon>metagenomes</taxon>
        <taxon>ecological metagenomes</taxon>
    </lineage>
</organism>
<dbReference type="PANTHER" id="PTHR43048:SF3">
    <property type="entry name" value="METHYLMALONYL-COA EPIMERASE, MITOCHONDRIAL"/>
    <property type="match status" value="1"/>
</dbReference>
<comment type="caution">
    <text evidence="3">The sequence shown here is derived from an EMBL/GenBank/DDBJ whole genome shotgun (WGS) entry which is preliminary data.</text>
</comment>
<proteinExistence type="predicted"/>
<dbReference type="SUPFAM" id="SSF54593">
    <property type="entry name" value="Glyoxalase/Bleomycin resistance protein/Dihydroxybiphenyl dioxygenase"/>
    <property type="match status" value="2"/>
</dbReference>
<evidence type="ECO:0000313" key="3">
    <source>
        <dbReference type="EMBL" id="KKN20661.1"/>
    </source>
</evidence>
<dbReference type="GO" id="GO:0004493">
    <property type="term" value="F:methylmalonyl-CoA epimerase activity"/>
    <property type="evidence" value="ECO:0007669"/>
    <property type="project" value="TreeGrafter"/>
</dbReference>
<dbReference type="PANTHER" id="PTHR43048">
    <property type="entry name" value="METHYLMALONYL-COA EPIMERASE"/>
    <property type="match status" value="1"/>
</dbReference>
<accession>A0A0F9R5S6</accession>
<dbReference type="PROSITE" id="PS51819">
    <property type="entry name" value="VOC"/>
    <property type="match status" value="1"/>
</dbReference>
<dbReference type="Gene3D" id="3.10.180.10">
    <property type="entry name" value="2,3-Dihydroxybiphenyl 1,2-Dioxygenase, domain 1"/>
    <property type="match status" value="2"/>
</dbReference>
<keyword evidence="1" id="KW-0479">Metal-binding</keyword>
<dbReference type="EMBL" id="LAZR01003220">
    <property type="protein sequence ID" value="KKN20661.1"/>
    <property type="molecule type" value="Genomic_DNA"/>
</dbReference>
<dbReference type="InterPro" id="IPR004360">
    <property type="entry name" value="Glyas_Fos-R_dOase_dom"/>
</dbReference>
<evidence type="ECO:0000259" key="2">
    <source>
        <dbReference type="PROSITE" id="PS51819"/>
    </source>
</evidence>
<dbReference type="Pfam" id="PF00903">
    <property type="entry name" value="Glyoxalase"/>
    <property type="match status" value="1"/>
</dbReference>
<protein>
    <recommendedName>
        <fullName evidence="2">VOC domain-containing protein</fullName>
    </recommendedName>
</protein>
<sequence>ISGLMTKIINGIQQIGIGTADARKVFDWYRKHLGFDILVFEDEAPATLMTQYTEGSIQNRLALLALNIVGGGGLELWQFKDRVPAAPQSKIQFGDLGINVMKIRSRDIDSVYRHLCTQNLDQVTPIDQNSHFFLVDPWQNWVQVVKDPYRFANTKSNSGGVLGALIGVRDMDKSLDFYRKLLGYDIVVSDRTGIFEDINHFPGGNGTFRRVCLKHRKRTIGGFGELYGPSEIELVQVLDRQPIATYKGRIWGDLGYIHLCFDVRGMDDLRKEAEVLGHPFTVDSADSFDMGDAAGRFGYVEDPDGTLIELVETHKVPLLKSLGIYIDLKKRHPEKPLPKWLIKLLRVHRVRD</sequence>
<reference evidence="3" key="1">
    <citation type="journal article" date="2015" name="Nature">
        <title>Complex archaea that bridge the gap between prokaryotes and eukaryotes.</title>
        <authorList>
            <person name="Spang A."/>
            <person name="Saw J.H."/>
            <person name="Jorgensen S.L."/>
            <person name="Zaremba-Niedzwiedzka K."/>
            <person name="Martijn J."/>
            <person name="Lind A.E."/>
            <person name="van Eijk R."/>
            <person name="Schleper C."/>
            <person name="Guy L."/>
            <person name="Ettema T.J."/>
        </authorList>
    </citation>
    <scope>NUCLEOTIDE SEQUENCE</scope>
</reference>
<dbReference type="CDD" id="cd06587">
    <property type="entry name" value="VOC"/>
    <property type="match status" value="1"/>
</dbReference>
<feature type="domain" description="VOC" evidence="2">
    <location>
        <begin position="160"/>
        <end position="313"/>
    </location>
</feature>
<dbReference type="GO" id="GO:0046872">
    <property type="term" value="F:metal ion binding"/>
    <property type="evidence" value="ECO:0007669"/>
    <property type="project" value="UniProtKB-KW"/>
</dbReference>
<evidence type="ECO:0000256" key="1">
    <source>
        <dbReference type="ARBA" id="ARBA00022723"/>
    </source>
</evidence>
<dbReference type="InterPro" id="IPR029068">
    <property type="entry name" value="Glyas_Bleomycin-R_OHBP_Dase"/>
</dbReference>
<name>A0A0F9R5S6_9ZZZZ</name>
<dbReference type="InterPro" id="IPR037523">
    <property type="entry name" value="VOC_core"/>
</dbReference>
<feature type="non-terminal residue" evidence="3">
    <location>
        <position position="1"/>
    </location>
</feature>